<dbReference type="Pfam" id="PF00583">
    <property type="entry name" value="Acetyltransf_1"/>
    <property type="match status" value="1"/>
</dbReference>
<dbReference type="STRING" id="335543.Sfum_2064"/>
<evidence type="ECO:0000256" key="4">
    <source>
        <dbReference type="ARBA" id="ARBA00023315"/>
    </source>
</evidence>
<sequence length="184" mass="21536">MERKSGRVRLEITSLSQADLPEVLEIECQSHLEPWTEELFMEELRRLHSRILTARIPRMELAGEEREKSGHRPGKIVGYICFWRVADEIQILNIAVHGQYRRKGVGRFLLSNVLRLGREQRAKLAVLEVRRSNRAARMLYESLGFRQVGERPNYYGVLKESAVLMELEFDRRMEPGASARQNRF</sequence>
<dbReference type="RefSeq" id="WP_011698916.1">
    <property type="nucleotide sequence ID" value="NC_008554.1"/>
</dbReference>
<evidence type="ECO:0000313" key="7">
    <source>
        <dbReference type="Proteomes" id="UP000001784"/>
    </source>
</evidence>
<evidence type="ECO:0000256" key="1">
    <source>
        <dbReference type="ARBA" id="ARBA00005395"/>
    </source>
</evidence>
<dbReference type="CDD" id="cd04301">
    <property type="entry name" value="NAT_SF"/>
    <property type="match status" value="1"/>
</dbReference>
<dbReference type="GO" id="GO:0005840">
    <property type="term" value="C:ribosome"/>
    <property type="evidence" value="ECO:0007669"/>
    <property type="project" value="UniProtKB-KW"/>
</dbReference>
<dbReference type="AlphaFoldDB" id="A0LJZ5"/>
<dbReference type="OrthoDB" id="529907at2"/>
<name>A0LJZ5_SYNFM</name>
<gene>
    <name evidence="6" type="ordered locus">Sfum_2064</name>
</gene>
<keyword evidence="3 6" id="KW-0808">Transferase</keyword>
<comment type="similarity">
    <text evidence="1">Belongs to the acetyltransferase family. RimI subfamily.</text>
</comment>
<keyword evidence="7" id="KW-1185">Reference proteome</keyword>
<protein>
    <submittedName>
        <fullName evidence="6">SSU ribosomal protein S18P alanine acetyltransferase</fullName>
        <ecNumber evidence="6">2.3.1.-</ecNumber>
    </submittedName>
</protein>
<dbReference type="EMBL" id="CP000478">
    <property type="protein sequence ID" value="ABK17747.1"/>
    <property type="molecule type" value="Genomic_DNA"/>
</dbReference>
<evidence type="ECO:0000256" key="3">
    <source>
        <dbReference type="ARBA" id="ARBA00022679"/>
    </source>
</evidence>
<dbReference type="Proteomes" id="UP000001784">
    <property type="component" value="Chromosome"/>
</dbReference>
<dbReference type="eggNOG" id="COG0456">
    <property type="taxonomic scope" value="Bacteria"/>
</dbReference>
<dbReference type="InterPro" id="IPR016181">
    <property type="entry name" value="Acyl_CoA_acyltransferase"/>
</dbReference>
<dbReference type="NCBIfam" id="TIGR01575">
    <property type="entry name" value="rimI"/>
    <property type="match status" value="1"/>
</dbReference>
<proteinExistence type="inferred from homology"/>
<organism evidence="6 7">
    <name type="scientific">Syntrophobacter fumaroxidans (strain DSM 10017 / MPOB)</name>
    <dbReference type="NCBI Taxonomy" id="335543"/>
    <lineage>
        <taxon>Bacteria</taxon>
        <taxon>Pseudomonadati</taxon>
        <taxon>Thermodesulfobacteriota</taxon>
        <taxon>Syntrophobacteria</taxon>
        <taxon>Syntrophobacterales</taxon>
        <taxon>Syntrophobacteraceae</taxon>
        <taxon>Syntrophobacter</taxon>
    </lineage>
</organism>
<dbReference type="InParanoid" id="A0LJZ5"/>
<dbReference type="InterPro" id="IPR000182">
    <property type="entry name" value="GNAT_dom"/>
</dbReference>
<dbReference type="InterPro" id="IPR050680">
    <property type="entry name" value="YpeA/RimI_acetyltransf"/>
</dbReference>
<dbReference type="HOGENOM" id="CLU_013985_23_1_7"/>
<evidence type="ECO:0000256" key="2">
    <source>
        <dbReference type="ARBA" id="ARBA00022490"/>
    </source>
</evidence>
<dbReference type="InterPro" id="IPR006464">
    <property type="entry name" value="AcTrfase_RimI/Ard1"/>
</dbReference>
<dbReference type="FunCoup" id="A0LJZ5">
    <property type="interactions" value="269"/>
</dbReference>
<dbReference type="PANTHER" id="PTHR43420">
    <property type="entry name" value="ACETYLTRANSFERASE"/>
    <property type="match status" value="1"/>
</dbReference>
<dbReference type="SUPFAM" id="SSF55729">
    <property type="entry name" value="Acyl-CoA N-acyltransferases (Nat)"/>
    <property type="match status" value="1"/>
</dbReference>
<dbReference type="PANTHER" id="PTHR43420:SF44">
    <property type="entry name" value="ACETYLTRANSFERASE YPEA"/>
    <property type="match status" value="1"/>
</dbReference>
<dbReference type="GO" id="GO:0008080">
    <property type="term" value="F:N-acetyltransferase activity"/>
    <property type="evidence" value="ECO:0007669"/>
    <property type="project" value="InterPro"/>
</dbReference>
<reference evidence="6 7" key="1">
    <citation type="submission" date="2006-10" db="EMBL/GenBank/DDBJ databases">
        <title>Complete sequence of Syntrophobacter fumaroxidans MPOB.</title>
        <authorList>
            <consortium name="US DOE Joint Genome Institute"/>
            <person name="Copeland A."/>
            <person name="Lucas S."/>
            <person name="Lapidus A."/>
            <person name="Barry K."/>
            <person name="Detter J.C."/>
            <person name="Glavina del Rio T."/>
            <person name="Hammon N."/>
            <person name="Israni S."/>
            <person name="Pitluck S."/>
            <person name="Goltsman E.G."/>
            <person name="Martinez M."/>
            <person name="Schmutz J."/>
            <person name="Larimer F."/>
            <person name="Land M."/>
            <person name="Hauser L."/>
            <person name="Kyrpides N."/>
            <person name="Kim E."/>
            <person name="Boone D.R."/>
            <person name="Brockman F."/>
            <person name="Culley D."/>
            <person name="Ferry J."/>
            <person name="Gunsalus R."/>
            <person name="McInerney M.J."/>
            <person name="Morrison M."/>
            <person name="Plugge C."/>
            <person name="Rohlin L."/>
            <person name="Scholten J."/>
            <person name="Sieber J."/>
            <person name="Stams A.J.M."/>
            <person name="Worm P."/>
            <person name="Henstra A.M."/>
            <person name="Richardson P."/>
        </authorList>
    </citation>
    <scope>NUCLEOTIDE SEQUENCE [LARGE SCALE GENOMIC DNA]</scope>
    <source>
        <strain evidence="7">DSM 10017 / MPOB</strain>
    </source>
</reference>
<dbReference type="KEGG" id="sfu:Sfum_2064"/>
<evidence type="ECO:0000313" key="6">
    <source>
        <dbReference type="EMBL" id="ABK17747.1"/>
    </source>
</evidence>
<dbReference type="EC" id="2.3.1.-" evidence="6"/>
<dbReference type="Gene3D" id="3.40.630.30">
    <property type="match status" value="1"/>
</dbReference>
<keyword evidence="6" id="KW-0689">Ribosomal protein</keyword>
<keyword evidence="4 6" id="KW-0012">Acyltransferase</keyword>
<keyword evidence="6" id="KW-0687">Ribonucleoprotein</keyword>
<keyword evidence="2" id="KW-0963">Cytoplasm</keyword>
<dbReference type="PROSITE" id="PS51186">
    <property type="entry name" value="GNAT"/>
    <property type="match status" value="1"/>
</dbReference>
<feature type="domain" description="N-acetyltransferase" evidence="5">
    <location>
        <begin position="10"/>
        <end position="170"/>
    </location>
</feature>
<evidence type="ECO:0000259" key="5">
    <source>
        <dbReference type="PROSITE" id="PS51186"/>
    </source>
</evidence>
<accession>A0LJZ5</accession>